<accession>A0A0F9X4C5</accession>
<sequence>MCQDEVASNGWTSVPRHAGTLFGDKLSTIEPLTLSISELGFPSSDPVVAKTLDYAKATLHPQTVNHSMRVYYFGIAITKQYFPKQAAGLNPVTWALTCLLHDIGTAEEFLTATRMSFDIYGGIKALQVLKDFGASKDQTEAVSEAIIRHEDMGIYGDIAYLGQLIQLATTYDNTSVHPYVKNFEKLLHHTTVAEINEAHPRLKWSSFFSGTIRKEMTIKPWCHSGNLPNFDNEIEANPLMKEWDY</sequence>
<dbReference type="EMBL" id="JOKZ01000280">
    <property type="protein sequence ID" value="KKP00036.1"/>
    <property type="molecule type" value="Genomic_DNA"/>
</dbReference>
<dbReference type="InterPro" id="IPR017771">
    <property type="entry name" value="Cyanamide_hydratase_HD"/>
</dbReference>
<feature type="domain" description="HD" evidence="1">
    <location>
        <begin position="63"/>
        <end position="174"/>
    </location>
</feature>
<proteinExistence type="predicted"/>
<dbReference type="Gene3D" id="1.10.3210.10">
    <property type="entry name" value="Hypothetical protein af1432"/>
    <property type="match status" value="1"/>
</dbReference>
<dbReference type="OMA" id="QVEEYGW"/>
<dbReference type="Proteomes" id="UP000034112">
    <property type="component" value="Unassembled WGS sequence"/>
</dbReference>
<dbReference type="NCBIfam" id="TIGR03401">
    <property type="entry name" value="cyanamide_fam"/>
    <property type="match status" value="1"/>
</dbReference>
<dbReference type="InterPro" id="IPR003607">
    <property type="entry name" value="HD/PDEase_dom"/>
</dbReference>
<dbReference type="Pfam" id="PF01966">
    <property type="entry name" value="HD"/>
    <property type="match status" value="1"/>
</dbReference>
<dbReference type="AlphaFoldDB" id="A0A0F9X4C5"/>
<dbReference type="OrthoDB" id="409121at2759"/>
<dbReference type="InterPro" id="IPR006674">
    <property type="entry name" value="HD_domain"/>
</dbReference>
<dbReference type="PANTHER" id="PTHR35569:SF8">
    <property type="entry name" value="HYDRATASE, PUTATIVE (AFU_ORTHOLOGUE AFUA_7G06270)-RELATED"/>
    <property type="match status" value="1"/>
</dbReference>
<evidence type="ECO:0000259" key="1">
    <source>
        <dbReference type="PROSITE" id="PS51831"/>
    </source>
</evidence>
<gene>
    <name evidence="2" type="ORF">THAR02_07849</name>
</gene>
<dbReference type="CDD" id="cd00077">
    <property type="entry name" value="HDc"/>
    <property type="match status" value="1"/>
</dbReference>
<evidence type="ECO:0000313" key="2">
    <source>
        <dbReference type="EMBL" id="KKP00036.1"/>
    </source>
</evidence>
<dbReference type="PROSITE" id="PS51831">
    <property type="entry name" value="HD"/>
    <property type="match status" value="1"/>
</dbReference>
<protein>
    <submittedName>
        <fullName evidence="2">Cyanamide hydratase family HD domain-containing protein</fullName>
    </submittedName>
</protein>
<dbReference type="PANTHER" id="PTHR35569">
    <property type="entry name" value="CYANAMIDE HYDRATASE DDI2-RELATED"/>
    <property type="match status" value="1"/>
</dbReference>
<dbReference type="FunFam" id="1.10.3210.10:FF:000038">
    <property type="entry name" value="Cyanamide hydratase, putative"/>
    <property type="match status" value="1"/>
</dbReference>
<name>A0A0F9X4C5_TRIHA</name>
<comment type="caution">
    <text evidence="2">The sequence shown here is derived from an EMBL/GenBank/DDBJ whole genome shotgun (WGS) entry which is preliminary data.</text>
</comment>
<evidence type="ECO:0000313" key="3">
    <source>
        <dbReference type="Proteomes" id="UP000034112"/>
    </source>
</evidence>
<reference evidence="3" key="1">
    <citation type="journal article" date="2015" name="Genome Announc.">
        <title>Draft whole-genome sequence of the biocontrol agent Trichoderma harzianum T6776.</title>
        <authorList>
            <person name="Baroncelli R."/>
            <person name="Piaggeschi G."/>
            <person name="Fiorini L."/>
            <person name="Bertolini E."/>
            <person name="Zapparata A."/>
            <person name="Pe M.E."/>
            <person name="Sarrocco S."/>
            <person name="Vannacci G."/>
        </authorList>
    </citation>
    <scope>NUCLEOTIDE SEQUENCE [LARGE SCALE GENOMIC DNA]</scope>
    <source>
        <strain evidence="3">T6776</strain>
    </source>
</reference>
<organism evidence="2 3">
    <name type="scientific">Trichoderma harzianum</name>
    <name type="common">Hypocrea lixii</name>
    <dbReference type="NCBI Taxonomy" id="5544"/>
    <lineage>
        <taxon>Eukaryota</taxon>
        <taxon>Fungi</taxon>
        <taxon>Dikarya</taxon>
        <taxon>Ascomycota</taxon>
        <taxon>Pezizomycotina</taxon>
        <taxon>Sordariomycetes</taxon>
        <taxon>Hypocreomycetidae</taxon>
        <taxon>Hypocreales</taxon>
        <taxon>Hypocreaceae</taxon>
        <taxon>Trichoderma</taxon>
    </lineage>
</organism>
<dbReference type="SUPFAM" id="SSF109604">
    <property type="entry name" value="HD-domain/PDEase-like"/>
    <property type="match status" value="1"/>
</dbReference>